<dbReference type="RefSeq" id="WP_058475652.1">
    <property type="nucleotide sequence ID" value="NZ_CAAAIO010000002.1"/>
</dbReference>
<protein>
    <submittedName>
        <fullName evidence="3">Uncharacterized protein</fullName>
    </submittedName>
</protein>
<accession>A0A378LCB6</accession>
<dbReference type="EMBL" id="UGOY01000001">
    <property type="protein sequence ID" value="STY23498.1"/>
    <property type="molecule type" value="Genomic_DNA"/>
</dbReference>
<keyword evidence="1" id="KW-0732">Signal</keyword>
<keyword evidence="4" id="KW-1185">Reference proteome</keyword>
<evidence type="ECO:0000256" key="1">
    <source>
        <dbReference type="SAM" id="SignalP"/>
    </source>
</evidence>
<evidence type="ECO:0000313" key="2">
    <source>
        <dbReference type="EMBL" id="KTD80816.1"/>
    </source>
</evidence>
<dbReference type="AlphaFoldDB" id="A0A378LCB6"/>
<dbReference type="EMBL" id="LNYZ01000001">
    <property type="protein sequence ID" value="KTD80816.1"/>
    <property type="molecule type" value="Genomic_DNA"/>
</dbReference>
<proteinExistence type="predicted"/>
<dbReference type="OrthoDB" id="5636981at2"/>
<dbReference type="Proteomes" id="UP000054820">
    <property type="component" value="Unassembled WGS sequence"/>
</dbReference>
<feature type="chain" id="PRO_5016953828" evidence="1">
    <location>
        <begin position="23"/>
        <end position="145"/>
    </location>
</feature>
<evidence type="ECO:0000313" key="5">
    <source>
        <dbReference type="Proteomes" id="UP000255110"/>
    </source>
</evidence>
<feature type="signal peptide" evidence="1">
    <location>
        <begin position="1"/>
        <end position="22"/>
    </location>
</feature>
<organism evidence="3 5">
    <name type="scientific">Legionella steigerwaltii</name>
    <dbReference type="NCBI Taxonomy" id="460"/>
    <lineage>
        <taxon>Bacteria</taxon>
        <taxon>Pseudomonadati</taxon>
        <taxon>Pseudomonadota</taxon>
        <taxon>Gammaproteobacteria</taxon>
        <taxon>Legionellales</taxon>
        <taxon>Legionellaceae</taxon>
        <taxon>Legionella</taxon>
    </lineage>
</organism>
<dbReference type="Proteomes" id="UP000255110">
    <property type="component" value="Unassembled WGS sequence"/>
</dbReference>
<reference evidence="3 5" key="2">
    <citation type="submission" date="2018-06" db="EMBL/GenBank/DDBJ databases">
        <authorList>
            <consortium name="Pathogen Informatics"/>
            <person name="Doyle S."/>
        </authorList>
    </citation>
    <scope>NUCLEOTIDE SEQUENCE [LARGE SCALE GENOMIC DNA]</scope>
    <source>
        <strain evidence="3 5">NCTC11991</strain>
    </source>
</reference>
<evidence type="ECO:0000313" key="4">
    <source>
        <dbReference type="Proteomes" id="UP000054820"/>
    </source>
</evidence>
<reference evidence="2 4" key="1">
    <citation type="submission" date="2015-11" db="EMBL/GenBank/DDBJ databases">
        <title>Genomic analysis of 38 Legionella species identifies large and diverse effector repertoires.</title>
        <authorList>
            <person name="Burstein D."/>
            <person name="Amaro F."/>
            <person name="Zusman T."/>
            <person name="Lifshitz Z."/>
            <person name="Cohen O."/>
            <person name="Gilbert J.A."/>
            <person name="Pupko T."/>
            <person name="Shuman H.A."/>
            <person name="Segal G."/>
        </authorList>
    </citation>
    <scope>NUCLEOTIDE SEQUENCE [LARGE SCALE GENOMIC DNA]</scope>
    <source>
        <strain evidence="2 4">SC-18-C9</strain>
    </source>
</reference>
<sequence>MKQKLLIGFTAAVLSFAHMAHADFTFYSGTNTCDEIPGNWSGSGKANNWLIGECVYDGSGTIGALDKDGRFNIAVESDKRSGSMVCPDHNSTKLKGTCVNGTVTINTEYGNLNGIFSKTSGSAKGKLSVSPGMDVDVSIQFKRVG</sequence>
<name>A0A378LCB6_9GAMM</name>
<evidence type="ECO:0000313" key="3">
    <source>
        <dbReference type="EMBL" id="STY23498.1"/>
    </source>
</evidence>
<gene>
    <name evidence="2" type="ORF">Lstg_0043</name>
    <name evidence="3" type="ORF">NCTC11991_02106</name>
</gene>